<keyword evidence="4" id="KW-0597">Phosphoprotein</keyword>
<feature type="domain" description="Response regulatory" evidence="6">
    <location>
        <begin position="2"/>
        <end position="120"/>
    </location>
</feature>
<dbReference type="EMBL" id="JAMDMX010000124">
    <property type="protein sequence ID" value="MCY9697082.1"/>
    <property type="molecule type" value="Genomic_DNA"/>
</dbReference>
<evidence type="ECO:0000256" key="2">
    <source>
        <dbReference type="ARBA" id="ARBA00023125"/>
    </source>
</evidence>
<protein>
    <submittedName>
        <fullName evidence="7">Helix-turn-helix domain-containing protein</fullName>
    </submittedName>
</protein>
<dbReference type="PRINTS" id="PR00032">
    <property type="entry name" value="HTHARAC"/>
</dbReference>
<dbReference type="InterPro" id="IPR009057">
    <property type="entry name" value="Homeodomain-like_sf"/>
</dbReference>
<evidence type="ECO:0000259" key="6">
    <source>
        <dbReference type="PROSITE" id="PS50110"/>
    </source>
</evidence>
<dbReference type="Gene3D" id="1.10.10.60">
    <property type="entry name" value="Homeodomain-like"/>
    <property type="match status" value="2"/>
</dbReference>
<dbReference type="SUPFAM" id="SSF46689">
    <property type="entry name" value="Homeodomain-like"/>
    <property type="match status" value="2"/>
</dbReference>
<dbReference type="InterPro" id="IPR011006">
    <property type="entry name" value="CheY-like_superfamily"/>
</dbReference>
<gene>
    <name evidence="7" type="ORF">M5X19_30075</name>
</gene>
<proteinExistence type="predicted"/>
<dbReference type="InterPro" id="IPR018062">
    <property type="entry name" value="HTH_AraC-typ_CS"/>
</dbReference>
<keyword evidence="3" id="KW-0804">Transcription</keyword>
<dbReference type="PANTHER" id="PTHR43280:SF10">
    <property type="entry name" value="REGULATORY PROTEIN POCR"/>
    <property type="match status" value="1"/>
</dbReference>
<evidence type="ECO:0000256" key="1">
    <source>
        <dbReference type="ARBA" id="ARBA00023015"/>
    </source>
</evidence>
<feature type="modified residue" description="4-aspartylphosphate" evidence="4">
    <location>
        <position position="54"/>
    </location>
</feature>
<evidence type="ECO:0000259" key="5">
    <source>
        <dbReference type="PROSITE" id="PS01124"/>
    </source>
</evidence>
<dbReference type="SMART" id="SM00342">
    <property type="entry name" value="HTH_ARAC"/>
    <property type="match status" value="1"/>
</dbReference>
<dbReference type="PANTHER" id="PTHR43280">
    <property type="entry name" value="ARAC-FAMILY TRANSCRIPTIONAL REGULATOR"/>
    <property type="match status" value="1"/>
</dbReference>
<keyword evidence="2" id="KW-0238">DNA-binding</keyword>
<organism evidence="7 8">
    <name type="scientific">Paenibacillus alginolyticus</name>
    <dbReference type="NCBI Taxonomy" id="59839"/>
    <lineage>
        <taxon>Bacteria</taxon>
        <taxon>Bacillati</taxon>
        <taxon>Bacillota</taxon>
        <taxon>Bacilli</taxon>
        <taxon>Bacillales</taxon>
        <taxon>Paenibacillaceae</taxon>
        <taxon>Paenibacillus</taxon>
    </lineage>
</organism>
<comment type="caution">
    <text evidence="7">The sequence shown here is derived from an EMBL/GenBank/DDBJ whole genome shotgun (WGS) entry which is preliminary data.</text>
</comment>
<evidence type="ECO:0000256" key="3">
    <source>
        <dbReference type="ARBA" id="ARBA00023163"/>
    </source>
</evidence>
<dbReference type="Proteomes" id="UP001527099">
    <property type="component" value="Unassembled WGS sequence"/>
</dbReference>
<accession>A0ABT4GLJ3</accession>
<evidence type="ECO:0000256" key="4">
    <source>
        <dbReference type="PROSITE-ProRule" id="PRU00169"/>
    </source>
</evidence>
<dbReference type="PROSITE" id="PS00041">
    <property type="entry name" value="HTH_ARAC_FAMILY_1"/>
    <property type="match status" value="1"/>
</dbReference>
<dbReference type="SMART" id="SM00448">
    <property type="entry name" value="REC"/>
    <property type="match status" value="1"/>
</dbReference>
<name>A0ABT4GLJ3_9BACL</name>
<feature type="domain" description="HTH araC/xylS-type" evidence="5">
    <location>
        <begin position="415"/>
        <end position="513"/>
    </location>
</feature>
<dbReference type="InterPro" id="IPR020449">
    <property type="entry name" value="Tscrpt_reg_AraC-type_HTH"/>
</dbReference>
<evidence type="ECO:0000313" key="8">
    <source>
        <dbReference type="Proteomes" id="UP001527099"/>
    </source>
</evidence>
<dbReference type="CDD" id="cd17536">
    <property type="entry name" value="REC_YesN-like"/>
    <property type="match status" value="1"/>
</dbReference>
<evidence type="ECO:0000313" key="7">
    <source>
        <dbReference type="EMBL" id="MCY9697082.1"/>
    </source>
</evidence>
<dbReference type="Pfam" id="PF12833">
    <property type="entry name" value="HTH_18"/>
    <property type="match status" value="1"/>
</dbReference>
<dbReference type="Pfam" id="PF00072">
    <property type="entry name" value="Response_reg"/>
    <property type="match status" value="1"/>
</dbReference>
<dbReference type="RefSeq" id="WP_268617958.1">
    <property type="nucleotide sequence ID" value="NZ_JAMDMX010000124.1"/>
</dbReference>
<dbReference type="SUPFAM" id="SSF52172">
    <property type="entry name" value="CheY-like"/>
    <property type="match status" value="1"/>
</dbReference>
<dbReference type="PROSITE" id="PS01124">
    <property type="entry name" value="HTH_ARAC_FAMILY_2"/>
    <property type="match status" value="1"/>
</dbReference>
<sequence>MKLVLVDDERIVIEHIIGLVPWEKYGYEIVATATNGKSALRICEEKRPQIVIVDIRMPVMDGLQLIQAVSEKQLGIKFIVLSAYEDFSFARQAISLGGVSSYLVKHEIDSDKLLQELNKAKSAWEMDEKQRRMLKNEYIKNLVTGMEHNPSVYEIHGMKPPFGLVLIQKDSPFSAGHLTAAQAEPSNTAKWIWDIAKLCSDNEHWQLFGEFSVHEAQVVLLFSQRNKVSGLMREQLRELLSPIHSHLFHAYNRTFSVFYTFPTIDPAALHTSFHQVTEAARHAVFCGREALACAGDLPLPIESASTFGRSIRFDELNESLEQQNIQMMETAVKELFSRICTPKWDLRGLFDLINGLTILVNEPAAKNGIAESDPFDIQVYNPVYQIDDLIDRFTHLLCGRISQMNETSQLSNKMMKALRYIHEHYHEEISIEDVTFAIGISPSYLHQLFKKELDRTFLDYVTEYRIQQAKRILRQEDAKISEVAARIGYRSPQHFTQVFKRVTGILPHQYREVGSRQ</sequence>
<dbReference type="PROSITE" id="PS50110">
    <property type="entry name" value="RESPONSE_REGULATORY"/>
    <property type="match status" value="1"/>
</dbReference>
<dbReference type="Gene3D" id="3.40.50.2300">
    <property type="match status" value="1"/>
</dbReference>
<dbReference type="InterPro" id="IPR018060">
    <property type="entry name" value="HTH_AraC"/>
</dbReference>
<keyword evidence="1" id="KW-0805">Transcription regulation</keyword>
<keyword evidence="8" id="KW-1185">Reference proteome</keyword>
<dbReference type="InterPro" id="IPR001789">
    <property type="entry name" value="Sig_transdc_resp-reg_receiver"/>
</dbReference>
<reference evidence="7 8" key="1">
    <citation type="submission" date="2022-05" db="EMBL/GenBank/DDBJ databases">
        <title>Genome Sequencing of Bee-Associated Microbes.</title>
        <authorList>
            <person name="Dunlap C."/>
        </authorList>
    </citation>
    <scope>NUCLEOTIDE SEQUENCE [LARGE SCALE GENOMIC DNA]</scope>
    <source>
        <strain evidence="7 8">NRRL B-14421</strain>
    </source>
</reference>